<dbReference type="Proteomes" id="UP000269945">
    <property type="component" value="Unassembled WGS sequence"/>
</dbReference>
<protein>
    <submittedName>
        <fullName evidence="1">Uncharacterized protein</fullName>
    </submittedName>
</protein>
<keyword evidence="2" id="KW-1185">Reference proteome</keyword>
<comment type="caution">
    <text evidence="1">The sequence shown here is derived from an EMBL/GenBank/DDBJ whole genome shotgun (WGS) entry which is preliminary data.</text>
</comment>
<evidence type="ECO:0000313" key="1">
    <source>
        <dbReference type="EMBL" id="VCX30976.1"/>
    </source>
</evidence>
<dbReference type="EMBL" id="CYRY02039901">
    <property type="protein sequence ID" value="VCX30976.1"/>
    <property type="molecule type" value="Genomic_DNA"/>
</dbReference>
<reference evidence="1 2" key="1">
    <citation type="submission" date="2018-10" db="EMBL/GenBank/DDBJ databases">
        <authorList>
            <person name="Ekblom R."/>
            <person name="Jareborg N."/>
        </authorList>
    </citation>
    <scope>NUCLEOTIDE SEQUENCE [LARGE SCALE GENOMIC DNA]</scope>
    <source>
        <tissue evidence="1">Muscle</tissue>
    </source>
</reference>
<sequence length="18" mass="2120">MQVRVMICFLLALRIISI</sequence>
<gene>
    <name evidence="1" type="ORF">BN2614_LOCUS9</name>
</gene>
<accession>A0A9X9M313</accession>
<evidence type="ECO:0000313" key="2">
    <source>
        <dbReference type="Proteomes" id="UP000269945"/>
    </source>
</evidence>
<proteinExistence type="predicted"/>
<name>A0A9X9M313_GULGU</name>
<organism evidence="1 2">
    <name type="scientific">Gulo gulo</name>
    <name type="common">Wolverine</name>
    <name type="synonym">Gluton</name>
    <dbReference type="NCBI Taxonomy" id="48420"/>
    <lineage>
        <taxon>Eukaryota</taxon>
        <taxon>Metazoa</taxon>
        <taxon>Chordata</taxon>
        <taxon>Craniata</taxon>
        <taxon>Vertebrata</taxon>
        <taxon>Euteleostomi</taxon>
        <taxon>Mammalia</taxon>
        <taxon>Eutheria</taxon>
        <taxon>Laurasiatheria</taxon>
        <taxon>Carnivora</taxon>
        <taxon>Caniformia</taxon>
        <taxon>Musteloidea</taxon>
        <taxon>Mustelidae</taxon>
        <taxon>Guloninae</taxon>
        <taxon>Gulo</taxon>
    </lineage>
</organism>
<dbReference type="AlphaFoldDB" id="A0A9X9M313"/>